<proteinExistence type="inferred from homology"/>
<dbReference type="PANTHER" id="PTHR15004:SF0">
    <property type="entry name" value="GLUTAMYL-TRNA(GLN) AMIDOTRANSFERASE SUBUNIT C, MITOCHONDRIAL"/>
    <property type="match status" value="1"/>
</dbReference>
<organism evidence="7 8">
    <name type="scientific">Nicoliella lavandulae</name>
    <dbReference type="NCBI Taxonomy" id="3082954"/>
    <lineage>
        <taxon>Bacteria</taxon>
        <taxon>Bacillati</taxon>
        <taxon>Bacillota</taxon>
        <taxon>Bacilli</taxon>
        <taxon>Lactobacillales</taxon>
        <taxon>Lactobacillaceae</taxon>
        <taxon>Nicoliella</taxon>
    </lineage>
</organism>
<dbReference type="SUPFAM" id="SSF141000">
    <property type="entry name" value="Glu-tRNAGln amidotransferase C subunit"/>
    <property type="match status" value="1"/>
</dbReference>
<dbReference type="NCBIfam" id="TIGR00135">
    <property type="entry name" value="gatC"/>
    <property type="match status" value="1"/>
</dbReference>
<dbReference type="HAMAP" id="MF_00122">
    <property type="entry name" value="GatC"/>
    <property type="match status" value="1"/>
</dbReference>
<keyword evidence="6" id="KW-0067">ATP-binding</keyword>
<evidence type="ECO:0000313" key="8">
    <source>
        <dbReference type="Proteomes" id="UP001370590"/>
    </source>
</evidence>
<protein>
    <recommendedName>
        <fullName evidence="6">Aspartyl/glutamyl-tRNA(Asn/Gln) amidotransferase subunit C</fullName>
        <shortName evidence="6">Asp/Glu-ADT subunit C</shortName>
        <ecNumber evidence="6">6.3.5.-</ecNumber>
    </recommendedName>
</protein>
<keyword evidence="6" id="KW-0648">Protein biosynthesis</keyword>
<comment type="subunit">
    <text evidence="2 6">Heterotrimer of A, B and C subunits.</text>
</comment>
<evidence type="ECO:0000256" key="3">
    <source>
        <dbReference type="ARBA" id="ARBA00024799"/>
    </source>
</evidence>
<dbReference type="Proteomes" id="UP001370590">
    <property type="component" value="Unassembled WGS sequence"/>
</dbReference>
<keyword evidence="8" id="KW-1185">Reference proteome</keyword>
<evidence type="ECO:0000256" key="5">
    <source>
        <dbReference type="ARBA" id="ARBA00047913"/>
    </source>
</evidence>
<dbReference type="EMBL" id="JAWMWH010000001">
    <property type="protein sequence ID" value="MEJ6399615.1"/>
    <property type="molecule type" value="Genomic_DNA"/>
</dbReference>
<evidence type="ECO:0000256" key="4">
    <source>
        <dbReference type="ARBA" id="ARBA00047380"/>
    </source>
</evidence>
<dbReference type="InterPro" id="IPR036113">
    <property type="entry name" value="Asp/Glu-ADT_sf_sub_c"/>
</dbReference>
<comment type="similarity">
    <text evidence="1 6">Belongs to the GatC family.</text>
</comment>
<dbReference type="EC" id="6.3.5.-" evidence="6"/>
<comment type="catalytic activity">
    <reaction evidence="5 6">
        <text>L-glutamyl-tRNA(Gln) + L-glutamine + ATP + H2O = L-glutaminyl-tRNA(Gln) + L-glutamate + ADP + phosphate + H(+)</text>
        <dbReference type="Rhea" id="RHEA:17521"/>
        <dbReference type="Rhea" id="RHEA-COMP:9681"/>
        <dbReference type="Rhea" id="RHEA-COMP:9684"/>
        <dbReference type="ChEBI" id="CHEBI:15377"/>
        <dbReference type="ChEBI" id="CHEBI:15378"/>
        <dbReference type="ChEBI" id="CHEBI:29985"/>
        <dbReference type="ChEBI" id="CHEBI:30616"/>
        <dbReference type="ChEBI" id="CHEBI:43474"/>
        <dbReference type="ChEBI" id="CHEBI:58359"/>
        <dbReference type="ChEBI" id="CHEBI:78520"/>
        <dbReference type="ChEBI" id="CHEBI:78521"/>
        <dbReference type="ChEBI" id="CHEBI:456216"/>
    </reaction>
</comment>
<comment type="catalytic activity">
    <reaction evidence="4 6">
        <text>L-aspartyl-tRNA(Asn) + L-glutamine + ATP + H2O = L-asparaginyl-tRNA(Asn) + L-glutamate + ADP + phosphate + 2 H(+)</text>
        <dbReference type="Rhea" id="RHEA:14513"/>
        <dbReference type="Rhea" id="RHEA-COMP:9674"/>
        <dbReference type="Rhea" id="RHEA-COMP:9677"/>
        <dbReference type="ChEBI" id="CHEBI:15377"/>
        <dbReference type="ChEBI" id="CHEBI:15378"/>
        <dbReference type="ChEBI" id="CHEBI:29985"/>
        <dbReference type="ChEBI" id="CHEBI:30616"/>
        <dbReference type="ChEBI" id="CHEBI:43474"/>
        <dbReference type="ChEBI" id="CHEBI:58359"/>
        <dbReference type="ChEBI" id="CHEBI:78515"/>
        <dbReference type="ChEBI" id="CHEBI:78516"/>
        <dbReference type="ChEBI" id="CHEBI:456216"/>
    </reaction>
</comment>
<evidence type="ECO:0000313" key="7">
    <source>
        <dbReference type="EMBL" id="MEJ6399615.1"/>
    </source>
</evidence>
<dbReference type="Pfam" id="PF02686">
    <property type="entry name" value="GatC"/>
    <property type="match status" value="1"/>
</dbReference>
<sequence length="101" mass="11216">MADRIDKETVKHVAGLAKLSLTEDQLPYLTGQLDSIMDLVDTLSEVDTDEVEPTYSVTDQINVMREDVAENWGERDALLNNAPEVADGLIRVPTIIDESED</sequence>
<reference evidence="7 8" key="1">
    <citation type="submission" date="2023-10" db="EMBL/GenBank/DDBJ databases">
        <title>Nicoliella lavandulae sp. nov. isolated from Lavandula angustifolia flowers.</title>
        <authorList>
            <person name="Alcantara C."/>
            <person name="Zuniga M."/>
            <person name="Landete J.M."/>
            <person name="Monedero V."/>
        </authorList>
    </citation>
    <scope>NUCLEOTIDE SEQUENCE [LARGE SCALE GENOMIC DNA]</scope>
    <source>
        <strain evidence="7 8">Es01</strain>
    </source>
</reference>
<name>A0ABU8SI80_9LACO</name>
<comment type="function">
    <text evidence="3 6">Allows the formation of correctly charged Asn-tRNA(Asn) or Gln-tRNA(Gln) through the transamidation of misacylated Asp-tRNA(Asn) or Glu-tRNA(Gln) in organisms which lack either or both of asparaginyl-tRNA or glutaminyl-tRNA synthetases. The reaction takes place in the presence of glutamine and ATP through an activated phospho-Asp-tRNA(Asn) or phospho-Glu-tRNA(Gln).</text>
</comment>
<gene>
    <name evidence="6 7" type="primary">gatC</name>
    <name evidence="7" type="ORF">R4146_00200</name>
</gene>
<dbReference type="Gene3D" id="1.10.20.60">
    <property type="entry name" value="Glu-tRNAGln amidotransferase C subunit, N-terminal domain"/>
    <property type="match status" value="1"/>
</dbReference>
<dbReference type="InterPro" id="IPR003837">
    <property type="entry name" value="GatC"/>
</dbReference>
<evidence type="ECO:0000256" key="1">
    <source>
        <dbReference type="ARBA" id="ARBA00010757"/>
    </source>
</evidence>
<comment type="caution">
    <text evidence="7">The sequence shown here is derived from an EMBL/GenBank/DDBJ whole genome shotgun (WGS) entry which is preliminary data.</text>
</comment>
<accession>A0ABU8SI80</accession>
<evidence type="ECO:0000256" key="2">
    <source>
        <dbReference type="ARBA" id="ARBA00011123"/>
    </source>
</evidence>
<dbReference type="PANTHER" id="PTHR15004">
    <property type="entry name" value="GLUTAMYL-TRNA(GLN) AMIDOTRANSFERASE SUBUNIT C, MITOCHONDRIAL"/>
    <property type="match status" value="1"/>
</dbReference>
<evidence type="ECO:0000256" key="6">
    <source>
        <dbReference type="HAMAP-Rule" id="MF_00122"/>
    </source>
</evidence>
<keyword evidence="6" id="KW-0547">Nucleotide-binding</keyword>
<keyword evidence="6" id="KW-0436">Ligase</keyword>
<dbReference type="RefSeq" id="WP_339959466.1">
    <property type="nucleotide sequence ID" value="NZ_JAWMWH010000001.1"/>
</dbReference>